<feature type="region of interest" description="Disordered" evidence="1">
    <location>
        <begin position="264"/>
        <end position="292"/>
    </location>
</feature>
<evidence type="ECO:0000313" key="2">
    <source>
        <dbReference type="EMBL" id="EZA57625.1"/>
    </source>
</evidence>
<dbReference type="Proteomes" id="UP000053097">
    <property type="component" value="Unassembled WGS sequence"/>
</dbReference>
<evidence type="ECO:0000256" key="1">
    <source>
        <dbReference type="SAM" id="MobiDB-lite"/>
    </source>
</evidence>
<protein>
    <submittedName>
        <fullName evidence="2">Uncharacterized protein</fullName>
    </submittedName>
</protein>
<gene>
    <name evidence="2" type="ORF">X777_02177</name>
</gene>
<feature type="non-terminal residue" evidence="2">
    <location>
        <position position="1"/>
    </location>
</feature>
<keyword evidence="3" id="KW-1185">Reference proteome</keyword>
<evidence type="ECO:0000313" key="3">
    <source>
        <dbReference type="Proteomes" id="UP000053097"/>
    </source>
</evidence>
<name>A0A026WNQ3_OOCBI</name>
<sequence>YLAYVTTKDGICNESLCLGANSSNNQLFNNDKINDEELPRIDSKTVWFNQCNSDNENIELIDNFQKQLVHSKSSTQKKFGVLQGRFYIQRNVIFDMTLEIKIKYKNKYSMVHTLNFPCPLYLLHFYDGIRHNTTCLMLYAKCRYNSHVQQFEFDISNISSAIINILNFINIFIPYSGPYLITERINEKMYTILVNGKAINVSTERLKPAYLPIEEADETVDTPTTSSQAPPVKPLRTYPGAKKRVCFAPILNTLGGGVYVATKRQSARQPHGNERAPNDQPIKTSDQWDRRT</sequence>
<organism evidence="2 3">
    <name type="scientific">Ooceraea biroi</name>
    <name type="common">Clonal raider ant</name>
    <name type="synonym">Cerapachys biroi</name>
    <dbReference type="NCBI Taxonomy" id="2015173"/>
    <lineage>
        <taxon>Eukaryota</taxon>
        <taxon>Metazoa</taxon>
        <taxon>Ecdysozoa</taxon>
        <taxon>Arthropoda</taxon>
        <taxon>Hexapoda</taxon>
        <taxon>Insecta</taxon>
        <taxon>Pterygota</taxon>
        <taxon>Neoptera</taxon>
        <taxon>Endopterygota</taxon>
        <taxon>Hymenoptera</taxon>
        <taxon>Apocrita</taxon>
        <taxon>Aculeata</taxon>
        <taxon>Formicoidea</taxon>
        <taxon>Formicidae</taxon>
        <taxon>Dorylinae</taxon>
        <taxon>Ooceraea</taxon>
    </lineage>
</organism>
<accession>A0A026WNQ3</accession>
<dbReference type="EMBL" id="KK107140">
    <property type="protein sequence ID" value="EZA57625.1"/>
    <property type="molecule type" value="Genomic_DNA"/>
</dbReference>
<dbReference type="AlphaFoldDB" id="A0A026WNQ3"/>
<proteinExistence type="predicted"/>
<reference evidence="2 3" key="1">
    <citation type="journal article" date="2014" name="Curr. Biol.">
        <title>The genome of the clonal raider ant Cerapachys biroi.</title>
        <authorList>
            <person name="Oxley P.R."/>
            <person name="Ji L."/>
            <person name="Fetter-Pruneda I."/>
            <person name="McKenzie S.K."/>
            <person name="Li C."/>
            <person name="Hu H."/>
            <person name="Zhang G."/>
            <person name="Kronauer D.J."/>
        </authorList>
    </citation>
    <scope>NUCLEOTIDE SEQUENCE [LARGE SCALE GENOMIC DNA]</scope>
</reference>